<proteinExistence type="predicted"/>
<dbReference type="PANTHER" id="PTHR35315:SF1">
    <property type="entry name" value="RAB6-INTERACTING GOLGIN"/>
    <property type="match status" value="1"/>
</dbReference>
<evidence type="ECO:0000313" key="1">
    <source>
        <dbReference type="EMBL" id="MQL87379.1"/>
    </source>
</evidence>
<protein>
    <submittedName>
        <fullName evidence="1">Uncharacterized protein</fullName>
    </submittedName>
</protein>
<organism evidence="1 2">
    <name type="scientific">Colocasia esculenta</name>
    <name type="common">Wild taro</name>
    <name type="synonym">Arum esculentum</name>
    <dbReference type="NCBI Taxonomy" id="4460"/>
    <lineage>
        <taxon>Eukaryota</taxon>
        <taxon>Viridiplantae</taxon>
        <taxon>Streptophyta</taxon>
        <taxon>Embryophyta</taxon>
        <taxon>Tracheophyta</taxon>
        <taxon>Spermatophyta</taxon>
        <taxon>Magnoliopsida</taxon>
        <taxon>Liliopsida</taxon>
        <taxon>Araceae</taxon>
        <taxon>Aroideae</taxon>
        <taxon>Colocasieae</taxon>
        <taxon>Colocasia</taxon>
    </lineage>
</organism>
<dbReference type="EMBL" id="NMUH01000973">
    <property type="protein sequence ID" value="MQL87379.1"/>
    <property type="molecule type" value="Genomic_DNA"/>
</dbReference>
<evidence type="ECO:0000313" key="2">
    <source>
        <dbReference type="Proteomes" id="UP000652761"/>
    </source>
</evidence>
<gene>
    <name evidence="1" type="ORF">Taro_019901</name>
</gene>
<dbReference type="AlphaFoldDB" id="A0A843V6Y4"/>
<sequence length="157" mass="17719">MAGERPSLLPVVGPDGLARDAPVISYTEKIIEEGQLQLKQLNVCNIVILASYLIWQIVNRPKVVKMSHQPLWKYDFLRQAWEAAAKIVKDEEAAKQKLSDDLNQLVQESAATQFSRLEELKRRLEALNPSRASTEVPIYLLLGISEQTKLPKCAHDT</sequence>
<accession>A0A843V6Y4</accession>
<dbReference type="OrthoDB" id="543227at2759"/>
<dbReference type="Proteomes" id="UP000652761">
    <property type="component" value="Unassembled WGS sequence"/>
</dbReference>
<dbReference type="PANTHER" id="PTHR35315">
    <property type="entry name" value="ACI13"/>
    <property type="match status" value="1"/>
</dbReference>
<keyword evidence="2" id="KW-1185">Reference proteome</keyword>
<comment type="caution">
    <text evidence="1">The sequence shown here is derived from an EMBL/GenBank/DDBJ whole genome shotgun (WGS) entry which is preliminary data.</text>
</comment>
<name>A0A843V6Y4_COLES</name>
<reference evidence="1" key="1">
    <citation type="submission" date="2017-07" db="EMBL/GenBank/DDBJ databases">
        <title>Taro Niue Genome Assembly and Annotation.</title>
        <authorList>
            <person name="Atibalentja N."/>
            <person name="Keating K."/>
            <person name="Fields C.J."/>
        </authorList>
    </citation>
    <scope>NUCLEOTIDE SEQUENCE</scope>
    <source>
        <strain evidence="1">Niue_2</strain>
        <tissue evidence="1">Leaf</tissue>
    </source>
</reference>